<reference evidence="12 13" key="1">
    <citation type="submission" date="2018-07" db="EMBL/GenBank/DDBJ databases">
        <title>Freshwater and sediment microbial communities from various areas in North America, analyzing microbe dynamics in response to fracking.</title>
        <authorList>
            <person name="Lamendella R."/>
        </authorList>
    </citation>
    <scope>NUCLEOTIDE SEQUENCE [LARGE SCALE GENOMIC DNA]</scope>
    <source>
        <strain evidence="12 13">160A</strain>
    </source>
</reference>
<dbReference type="InterPro" id="IPR023302">
    <property type="entry name" value="Pept_S9A_N"/>
</dbReference>
<dbReference type="EC" id="3.4.21.26" evidence="3"/>
<dbReference type="PROSITE" id="PS00708">
    <property type="entry name" value="PRO_ENDOPEP_SER"/>
    <property type="match status" value="1"/>
</dbReference>
<dbReference type="FunFam" id="3.40.50.1820:FF:000005">
    <property type="entry name" value="Prolyl endopeptidase"/>
    <property type="match status" value="1"/>
</dbReference>
<evidence type="ECO:0000256" key="7">
    <source>
        <dbReference type="ARBA" id="ARBA00060121"/>
    </source>
</evidence>
<dbReference type="PANTHER" id="PTHR42881">
    <property type="entry name" value="PROLYL ENDOPEPTIDASE"/>
    <property type="match status" value="1"/>
</dbReference>
<name>A0A368VDJ7_9BACT</name>
<evidence type="ECO:0000256" key="9">
    <source>
        <dbReference type="SAM" id="SignalP"/>
    </source>
</evidence>
<dbReference type="Pfam" id="PF02897">
    <property type="entry name" value="Peptidase_S9_N"/>
    <property type="match status" value="1"/>
</dbReference>
<feature type="chain" id="PRO_5016984753" description="prolyl oligopeptidase" evidence="9">
    <location>
        <begin position="19"/>
        <end position="696"/>
    </location>
</feature>
<evidence type="ECO:0000313" key="13">
    <source>
        <dbReference type="Proteomes" id="UP000252733"/>
    </source>
</evidence>
<evidence type="ECO:0000256" key="8">
    <source>
        <dbReference type="ARBA" id="ARBA00081187"/>
    </source>
</evidence>
<dbReference type="InterPro" id="IPR002470">
    <property type="entry name" value="Peptidase_S9A"/>
</dbReference>
<dbReference type="SUPFAM" id="SSF53474">
    <property type="entry name" value="alpha/beta-Hydrolases"/>
    <property type="match status" value="1"/>
</dbReference>
<comment type="function">
    <text evidence="7">Cleaves peptide bonds on the C-terminal side of prolyl residues within peptides that are up to approximately 30 amino acids long. Has an absolute requirement for an X-Pro bond in the trans configuration immediately preceding the Pro-Y scissible bond.</text>
</comment>
<dbReference type="PANTHER" id="PTHR42881:SF2">
    <property type="entry name" value="PROLYL ENDOPEPTIDASE"/>
    <property type="match status" value="1"/>
</dbReference>
<comment type="catalytic activity">
    <reaction evidence="1">
        <text>Hydrolysis of Pro-|-Xaa &gt;&gt; Ala-|-Xaa in oligopeptides.</text>
        <dbReference type="EC" id="3.4.21.26"/>
    </reaction>
</comment>
<dbReference type="RefSeq" id="WP_114436114.1">
    <property type="nucleotide sequence ID" value="NZ_QPIZ01000001.1"/>
</dbReference>
<dbReference type="Gene3D" id="2.130.10.120">
    <property type="entry name" value="Prolyl oligopeptidase, N-terminal domain"/>
    <property type="match status" value="1"/>
</dbReference>
<evidence type="ECO:0000256" key="2">
    <source>
        <dbReference type="ARBA" id="ARBA00005228"/>
    </source>
</evidence>
<comment type="similarity">
    <text evidence="2">Belongs to the peptidase S9A family.</text>
</comment>
<dbReference type="GO" id="GO:0004252">
    <property type="term" value="F:serine-type endopeptidase activity"/>
    <property type="evidence" value="ECO:0007669"/>
    <property type="project" value="UniProtKB-EC"/>
</dbReference>
<dbReference type="SUPFAM" id="SSF50993">
    <property type="entry name" value="Peptidase/esterase 'gauge' domain"/>
    <property type="match status" value="1"/>
</dbReference>
<dbReference type="EMBL" id="QPIZ01000001">
    <property type="protein sequence ID" value="RCW39269.1"/>
    <property type="molecule type" value="Genomic_DNA"/>
</dbReference>
<accession>A0A368VDJ7</accession>
<dbReference type="GO" id="GO:0070012">
    <property type="term" value="F:oligopeptidase activity"/>
    <property type="evidence" value="ECO:0007669"/>
    <property type="project" value="TreeGrafter"/>
</dbReference>
<evidence type="ECO:0000259" key="11">
    <source>
        <dbReference type="Pfam" id="PF02897"/>
    </source>
</evidence>
<dbReference type="PRINTS" id="PR00862">
    <property type="entry name" value="PROLIGOPTASE"/>
</dbReference>
<evidence type="ECO:0000256" key="3">
    <source>
        <dbReference type="ARBA" id="ARBA00011897"/>
    </source>
</evidence>
<evidence type="ECO:0000313" key="12">
    <source>
        <dbReference type="EMBL" id="RCW39269.1"/>
    </source>
</evidence>
<dbReference type="Pfam" id="PF00326">
    <property type="entry name" value="Peptidase_S9"/>
    <property type="match status" value="1"/>
</dbReference>
<organism evidence="12 13">
    <name type="scientific">Marinilabilia salmonicolor</name>
    <dbReference type="NCBI Taxonomy" id="989"/>
    <lineage>
        <taxon>Bacteria</taxon>
        <taxon>Pseudomonadati</taxon>
        <taxon>Bacteroidota</taxon>
        <taxon>Bacteroidia</taxon>
        <taxon>Marinilabiliales</taxon>
        <taxon>Marinilabiliaceae</taxon>
        <taxon>Marinilabilia</taxon>
    </lineage>
</organism>
<dbReference type="InterPro" id="IPR001375">
    <property type="entry name" value="Peptidase_S9_cat"/>
</dbReference>
<keyword evidence="5" id="KW-0378">Hydrolase</keyword>
<dbReference type="GO" id="GO:0006508">
    <property type="term" value="P:proteolysis"/>
    <property type="evidence" value="ECO:0007669"/>
    <property type="project" value="UniProtKB-KW"/>
</dbReference>
<evidence type="ECO:0000256" key="6">
    <source>
        <dbReference type="ARBA" id="ARBA00022825"/>
    </source>
</evidence>
<keyword evidence="13" id="KW-1185">Reference proteome</keyword>
<dbReference type="InterPro" id="IPR029058">
    <property type="entry name" value="AB_hydrolase_fold"/>
</dbReference>
<proteinExistence type="inferred from homology"/>
<keyword evidence="9" id="KW-0732">Signal</keyword>
<keyword evidence="4" id="KW-0645">Protease</keyword>
<dbReference type="InterPro" id="IPR051167">
    <property type="entry name" value="Prolyl_oligopep/macrocyclase"/>
</dbReference>
<dbReference type="AlphaFoldDB" id="A0A368VDJ7"/>
<protein>
    <recommendedName>
        <fullName evidence="3">prolyl oligopeptidase</fullName>
        <ecNumber evidence="3">3.4.21.26</ecNumber>
    </recommendedName>
    <alternativeName>
        <fullName evidence="8">Proline-specific endopeptidase</fullName>
    </alternativeName>
</protein>
<feature type="signal peptide" evidence="9">
    <location>
        <begin position="1"/>
        <end position="18"/>
    </location>
</feature>
<dbReference type="GO" id="GO:0005829">
    <property type="term" value="C:cytosol"/>
    <property type="evidence" value="ECO:0007669"/>
    <property type="project" value="TreeGrafter"/>
</dbReference>
<evidence type="ECO:0000259" key="10">
    <source>
        <dbReference type="Pfam" id="PF00326"/>
    </source>
</evidence>
<comment type="caution">
    <text evidence="12">The sequence shown here is derived from an EMBL/GenBank/DDBJ whole genome shotgun (WGS) entry which is preliminary data.</text>
</comment>
<dbReference type="Gene3D" id="3.40.50.1820">
    <property type="entry name" value="alpha/beta hydrolase"/>
    <property type="match status" value="1"/>
</dbReference>
<evidence type="ECO:0000256" key="5">
    <source>
        <dbReference type="ARBA" id="ARBA00022801"/>
    </source>
</evidence>
<feature type="domain" description="Peptidase S9 prolyl oligopeptidase catalytic" evidence="10">
    <location>
        <begin position="481"/>
        <end position="695"/>
    </location>
</feature>
<keyword evidence="6" id="KW-0720">Serine protease</keyword>
<evidence type="ECO:0000256" key="1">
    <source>
        <dbReference type="ARBA" id="ARBA00001070"/>
    </source>
</evidence>
<dbReference type="Proteomes" id="UP000252733">
    <property type="component" value="Unassembled WGS sequence"/>
</dbReference>
<evidence type="ECO:0000256" key="4">
    <source>
        <dbReference type="ARBA" id="ARBA00022670"/>
    </source>
</evidence>
<feature type="domain" description="Peptidase S9A N-terminal" evidence="11">
    <location>
        <begin position="27"/>
        <end position="422"/>
    </location>
</feature>
<dbReference type="InterPro" id="IPR002471">
    <property type="entry name" value="Pept_S9_AS"/>
</dbReference>
<gene>
    <name evidence="12" type="ORF">DFO77_10137</name>
</gene>
<sequence length="696" mass="79854">MRISILFLSLTISLSSFAQEYNPIPTQQVQVADTFYNTYIIEDNYRWLEKTDSPETIEWIAKQNQLSKDWLKKAERKSNSFNEIYKNKRVRYNFPQKAGKYFFSFAYTDSRVGSSLLINTSRNKETRKILIDPYNDISRKDNIDITGYQVSKNSELLAFQYNRNGSDWQEIGVVRLPSGKQLKDHLKGIKFSELSWLDNGFFYSVIDQVGKFGKTTGQKVYYHKIGNSQEMDELVFERPERPWVQVSFMTTSDERFFVLTEKDEINGKASVFYKDYHSHQPFLRPLITNFDRTLRILDNRNGKLIGLISDKTGSNRVVQIDPENPLQWKEIIPPFSDGVLMDVVPYKDRMVLTIQSDNHPIILVMGYDGTVLHQAEFPFISSIHALEGEPEDNLVRFVLTSWTVPPVVYEFNIKSFEKEVVERTEVPFDFEQFKYTELEYESEEGDKVPLVLVHKKGITTNGQNPLLLSAYGGFGSISTPSYRSEIIHFIEHGGIYAYANIRGGGDKGPQWARAGRGKHKQNSFDDFIAAAEYLINQKYTNSEKLAITGGSNGGLVVAAAATQRPELFRAVVPVVAPTDMIRFEKFTVGHWHIDEYGTVADSASFCRLKNYSPYHNIKENVNYPSMLVVTSENDDRVPPFHSYKFVAKLQDREIQTNPILLKVQENAGHYGGHTYSSRLQNGADIYSFIMHELGME</sequence>